<keyword evidence="2" id="KW-0677">Repeat</keyword>
<dbReference type="PANTHER" id="PTHR46451">
    <property type="entry name" value="RAS-RESPONSIVE ELEMENT-BINDING PROTEIN 1"/>
    <property type="match status" value="1"/>
</dbReference>
<dbReference type="Gene3D" id="3.30.160.60">
    <property type="entry name" value="Classic Zinc Finger"/>
    <property type="match status" value="2"/>
</dbReference>
<sequence>MSTRLARMGGGGGGGDQRAGSVSCLVCGRGFGRLEDLRRHVRTHTGEKPYTCPMCTFRAAVMSSVYRHMRTVHNINTRATPSLTPSNLPT</sequence>
<gene>
    <name evidence="7" type="ORF">Pmani_027288</name>
</gene>
<dbReference type="GO" id="GO:0008270">
    <property type="term" value="F:zinc ion binding"/>
    <property type="evidence" value="ECO:0007669"/>
    <property type="project" value="UniProtKB-KW"/>
</dbReference>
<evidence type="ECO:0000256" key="2">
    <source>
        <dbReference type="ARBA" id="ARBA00022737"/>
    </source>
</evidence>
<evidence type="ECO:0000256" key="5">
    <source>
        <dbReference type="PROSITE-ProRule" id="PRU00042"/>
    </source>
</evidence>
<evidence type="ECO:0000256" key="1">
    <source>
        <dbReference type="ARBA" id="ARBA00022723"/>
    </source>
</evidence>
<evidence type="ECO:0000256" key="4">
    <source>
        <dbReference type="ARBA" id="ARBA00022833"/>
    </source>
</evidence>
<dbReference type="InterPro" id="IPR052795">
    <property type="entry name" value="RREB1"/>
</dbReference>
<name>A0AAE1P4I9_9EUCA</name>
<evidence type="ECO:0000313" key="7">
    <source>
        <dbReference type="EMBL" id="KAK4300505.1"/>
    </source>
</evidence>
<dbReference type="GO" id="GO:0005634">
    <property type="term" value="C:nucleus"/>
    <property type="evidence" value="ECO:0007669"/>
    <property type="project" value="TreeGrafter"/>
</dbReference>
<dbReference type="Proteomes" id="UP001292094">
    <property type="component" value="Unassembled WGS sequence"/>
</dbReference>
<accession>A0AAE1P4I9</accession>
<evidence type="ECO:0000256" key="3">
    <source>
        <dbReference type="ARBA" id="ARBA00022771"/>
    </source>
</evidence>
<dbReference type="AlphaFoldDB" id="A0AAE1P4I9"/>
<keyword evidence="1" id="KW-0479">Metal-binding</keyword>
<dbReference type="GO" id="GO:0001228">
    <property type="term" value="F:DNA-binding transcription activator activity, RNA polymerase II-specific"/>
    <property type="evidence" value="ECO:0007669"/>
    <property type="project" value="TreeGrafter"/>
</dbReference>
<keyword evidence="3 5" id="KW-0863">Zinc-finger</keyword>
<dbReference type="EMBL" id="JAWZYT010003042">
    <property type="protein sequence ID" value="KAK4300505.1"/>
    <property type="molecule type" value="Genomic_DNA"/>
</dbReference>
<dbReference type="InterPro" id="IPR036236">
    <property type="entry name" value="Znf_C2H2_sf"/>
</dbReference>
<dbReference type="PROSITE" id="PS50157">
    <property type="entry name" value="ZINC_FINGER_C2H2_2"/>
    <property type="match status" value="1"/>
</dbReference>
<feature type="domain" description="C2H2-type" evidence="6">
    <location>
        <begin position="22"/>
        <end position="49"/>
    </location>
</feature>
<dbReference type="FunFam" id="3.30.160.60:FF:000100">
    <property type="entry name" value="Zinc finger 45-like"/>
    <property type="match status" value="1"/>
</dbReference>
<evidence type="ECO:0000313" key="8">
    <source>
        <dbReference type="Proteomes" id="UP001292094"/>
    </source>
</evidence>
<proteinExistence type="predicted"/>
<keyword evidence="8" id="KW-1185">Reference proteome</keyword>
<dbReference type="FunFam" id="3.30.160.60:FF:000072">
    <property type="entry name" value="zinc finger protein 143 isoform X1"/>
    <property type="match status" value="1"/>
</dbReference>
<comment type="caution">
    <text evidence="7">The sequence shown here is derived from an EMBL/GenBank/DDBJ whole genome shotgun (WGS) entry which is preliminary data.</text>
</comment>
<protein>
    <recommendedName>
        <fullName evidence="6">C2H2-type domain-containing protein</fullName>
    </recommendedName>
</protein>
<dbReference type="PROSITE" id="PS00028">
    <property type="entry name" value="ZINC_FINGER_C2H2_1"/>
    <property type="match status" value="1"/>
</dbReference>
<keyword evidence="4" id="KW-0862">Zinc</keyword>
<dbReference type="InterPro" id="IPR013087">
    <property type="entry name" value="Znf_C2H2_type"/>
</dbReference>
<evidence type="ECO:0000259" key="6">
    <source>
        <dbReference type="PROSITE" id="PS50157"/>
    </source>
</evidence>
<dbReference type="PANTHER" id="PTHR46451:SF1">
    <property type="entry name" value="RAS-RESPONSIVE ELEMENT-BINDING PROTEIN 1"/>
    <property type="match status" value="1"/>
</dbReference>
<dbReference type="Pfam" id="PF00096">
    <property type="entry name" value="zf-C2H2"/>
    <property type="match status" value="1"/>
</dbReference>
<dbReference type="SMART" id="SM00355">
    <property type="entry name" value="ZnF_C2H2"/>
    <property type="match status" value="2"/>
</dbReference>
<reference evidence="7" key="1">
    <citation type="submission" date="2023-11" db="EMBL/GenBank/DDBJ databases">
        <title>Genome assemblies of two species of porcelain crab, Petrolisthes cinctipes and Petrolisthes manimaculis (Anomura: Porcellanidae).</title>
        <authorList>
            <person name="Angst P."/>
        </authorList>
    </citation>
    <scope>NUCLEOTIDE SEQUENCE</scope>
    <source>
        <strain evidence="7">PB745_02</strain>
        <tissue evidence="7">Gill</tissue>
    </source>
</reference>
<dbReference type="GO" id="GO:0000978">
    <property type="term" value="F:RNA polymerase II cis-regulatory region sequence-specific DNA binding"/>
    <property type="evidence" value="ECO:0007669"/>
    <property type="project" value="TreeGrafter"/>
</dbReference>
<organism evidence="7 8">
    <name type="scientific">Petrolisthes manimaculis</name>
    <dbReference type="NCBI Taxonomy" id="1843537"/>
    <lineage>
        <taxon>Eukaryota</taxon>
        <taxon>Metazoa</taxon>
        <taxon>Ecdysozoa</taxon>
        <taxon>Arthropoda</taxon>
        <taxon>Crustacea</taxon>
        <taxon>Multicrustacea</taxon>
        <taxon>Malacostraca</taxon>
        <taxon>Eumalacostraca</taxon>
        <taxon>Eucarida</taxon>
        <taxon>Decapoda</taxon>
        <taxon>Pleocyemata</taxon>
        <taxon>Anomura</taxon>
        <taxon>Galatheoidea</taxon>
        <taxon>Porcellanidae</taxon>
        <taxon>Petrolisthes</taxon>
    </lineage>
</organism>
<dbReference type="SUPFAM" id="SSF57667">
    <property type="entry name" value="beta-beta-alpha zinc fingers"/>
    <property type="match status" value="1"/>
</dbReference>